<dbReference type="Gene3D" id="1.10.3450.10">
    <property type="entry name" value="TTHA0068-like"/>
    <property type="match status" value="1"/>
</dbReference>
<dbReference type="OrthoDB" id="9799942at2"/>
<dbReference type="Proteomes" id="UP000325785">
    <property type="component" value="Chromosome"/>
</dbReference>
<dbReference type="EMBL" id="CP031598">
    <property type="protein sequence ID" value="QEW24840.1"/>
    <property type="molecule type" value="Genomic_DNA"/>
</dbReference>
<reference evidence="2 3" key="1">
    <citation type="submission" date="2018-08" db="EMBL/GenBank/DDBJ databases">
        <title>Genetic Globetrotter - A new plasmid hitch-hiking vast phylogenetic and geographic distances.</title>
        <authorList>
            <person name="Vollmers J."/>
            <person name="Petersen J."/>
        </authorList>
    </citation>
    <scope>NUCLEOTIDE SEQUENCE [LARGE SCALE GENOMIC DNA]</scope>
    <source>
        <strain evidence="2 3">DSM 26383</strain>
    </source>
</reference>
<evidence type="ECO:0008006" key="4">
    <source>
        <dbReference type="Google" id="ProtNLM"/>
    </source>
</evidence>
<gene>
    <name evidence="2" type="ORF">RIdsm_00624</name>
</gene>
<dbReference type="KEGG" id="rid:RIdsm_00624"/>
<dbReference type="SUPFAM" id="SSF140663">
    <property type="entry name" value="TTHA0068-like"/>
    <property type="match status" value="1"/>
</dbReference>
<dbReference type="InterPro" id="IPR023203">
    <property type="entry name" value="TTHA0068_sf"/>
</dbReference>
<dbReference type="RefSeq" id="WP_057820707.1">
    <property type="nucleotide sequence ID" value="NZ_CP031598.1"/>
</dbReference>
<sequence>MTRALTLPPRPYLPGKTERPDEAIFEPLKEGLAPGMAPEDLAQSAAFLGGMQAFEQGYFWEAHELWEAVWMVLPPASAERHLLRGVIQLANGGLKARMGRENAARRIAGLADTALREAFLQGQDRLMGLGPEDVEKMRNRARNFAS</sequence>
<proteinExistence type="predicted"/>
<feature type="region of interest" description="Disordered" evidence="1">
    <location>
        <begin position="1"/>
        <end position="20"/>
    </location>
</feature>
<dbReference type="AlphaFoldDB" id="A0A5P3A8E0"/>
<evidence type="ECO:0000313" key="2">
    <source>
        <dbReference type="EMBL" id="QEW24840.1"/>
    </source>
</evidence>
<protein>
    <recommendedName>
        <fullName evidence="4">DUF309 domain-containing protein</fullName>
    </recommendedName>
</protein>
<evidence type="ECO:0000313" key="3">
    <source>
        <dbReference type="Proteomes" id="UP000325785"/>
    </source>
</evidence>
<dbReference type="Pfam" id="PF03745">
    <property type="entry name" value="DUF309"/>
    <property type="match status" value="1"/>
</dbReference>
<evidence type="ECO:0000256" key="1">
    <source>
        <dbReference type="SAM" id="MobiDB-lite"/>
    </source>
</evidence>
<name>A0A5P3A8E0_9RHOB</name>
<dbReference type="InterPro" id="IPR005500">
    <property type="entry name" value="DUF309"/>
</dbReference>
<organism evidence="2 3">
    <name type="scientific">Roseovarius indicus</name>
    <dbReference type="NCBI Taxonomy" id="540747"/>
    <lineage>
        <taxon>Bacteria</taxon>
        <taxon>Pseudomonadati</taxon>
        <taxon>Pseudomonadota</taxon>
        <taxon>Alphaproteobacteria</taxon>
        <taxon>Rhodobacterales</taxon>
        <taxon>Roseobacteraceae</taxon>
        <taxon>Roseovarius</taxon>
    </lineage>
</organism>
<accession>A0A5P3A8E0</accession>